<feature type="domain" description="Pseudouridine synthase II N-terminal" evidence="6">
    <location>
        <begin position="118"/>
        <end position="198"/>
    </location>
</feature>
<protein>
    <recommendedName>
        <fullName evidence="5">tRNA pseudouridine synthase B</fullName>
        <ecNumber evidence="5">5.4.99.25</ecNumber>
    </recommendedName>
    <alternativeName>
        <fullName evidence="5">tRNA pseudouridine(55) synthase</fullName>
        <shortName evidence="5">Psi55 synthase</shortName>
    </alternativeName>
    <alternativeName>
        <fullName evidence="5">tRNA pseudouridylate synthase</fullName>
    </alternativeName>
    <alternativeName>
        <fullName evidence="5">tRNA-uridine isomerase</fullName>
    </alternativeName>
</protein>
<comment type="caution">
    <text evidence="7">The sequence shown here is derived from an EMBL/GenBank/DDBJ whole genome shotgun (WGS) entry which is preliminary data.</text>
</comment>
<keyword evidence="4 5" id="KW-0413">Isomerase</keyword>
<evidence type="ECO:0000256" key="4">
    <source>
        <dbReference type="ARBA" id="ARBA00023235"/>
    </source>
</evidence>
<dbReference type="Proteomes" id="UP000177941">
    <property type="component" value="Unassembled WGS sequence"/>
</dbReference>
<dbReference type="AlphaFoldDB" id="A0A1G1X9M6"/>
<sequence length="315" mass="34940">MKGALIINKPAGITSHDVIYRLRKLPQLQGVKLGHSGTLDPFATGVLLVLIGNAVRLQDELHLLPKTYHAEITLGANTDTDDATGQRLTSPNPSFVRRGIRRRFLPLPEGELEGVGAASTPSQAQILAALDRIKHQTTQIPPNYSAIKIKGKKMYELARKGELVEQKPRNIKIHDIILENYSYPTLTILVTCSTGTYIRSIARDIGSMVNTGGYCSQLQRTTIGNFHIEHAHEIQSLPENINSVLIPLEQLTEHLPSISFSDSNVAKLKNGREVEMTKNIPINTPIRLLDRNNHVFGIGIRQSESPFIKSKKIFL</sequence>
<evidence type="ECO:0000256" key="1">
    <source>
        <dbReference type="ARBA" id="ARBA00000385"/>
    </source>
</evidence>
<dbReference type="PANTHER" id="PTHR13767:SF2">
    <property type="entry name" value="PSEUDOURIDYLATE SYNTHASE TRUB1"/>
    <property type="match status" value="1"/>
</dbReference>
<dbReference type="GO" id="GO:0160148">
    <property type="term" value="F:tRNA pseudouridine(55) synthase activity"/>
    <property type="evidence" value="ECO:0007669"/>
    <property type="project" value="UniProtKB-EC"/>
</dbReference>
<dbReference type="GO" id="GO:0003723">
    <property type="term" value="F:RNA binding"/>
    <property type="evidence" value="ECO:0007669"/>
    <property type="project" value="InterPro"/>
</dbReference>
<evidence type="ECO:0000259" key="6">
    <source>
        <dbReference type="Pfam" id="PF01509"/>
    </source>
</evidence>
<gene>
    <name evidence="5" type="primary">truB</name>
    <name evidence="7" type="ORF">A3E36_03995</name>
</gene>
<dbReference type="InterPro" id="IPR020103">
    <property type="entry name" value="PsdUridine_synth_cat_dom_sf"/>
</dbReference>
<evidence type="ECO:0000256" key="3">
    <source>
        <dbReference type="ARBA" id="ARBA00022694"/>
    </source>
</evidence>
<evidence type="ECO:0000256" key="5">
    <source>
        <dbReference type="HAMAP-Rule" id="MF_01080"/>
    </source>
</evidence>
<dbReference type="GO" id="GO:1990481">
    <property type="term" value="P:mRNA pseudouridine synthesis"/>
    <property type="evidence" value="ECO:0007669"/>
    <property type="project" value="TreeGrafter"/>
</dbReference>
<name>A0A1G1X9M6_9BACT</name>
<organism evidence="7 8">
    <name type="scientific">Candidatus Andersenbacteria bacterium RIFCSPHIGHO2_12_FULL_45_11b</name>
    <dbReference type="NCBI Taxonomy" id="1797282"/>
    <lineage>
        <taxon>Bacteria</taxon>
        <taxon>Candidatus Anderseniibacteriota</taxon>
    </lineage>
</organism>
<dbReference type="PANTHER" id="PTHR13767">
    <property type="entry name" value="TRNA-PSEUDOURIDINE SYNTHASE"/>
    <property type="match status" value="1"/>
</dbReference>
<comment type="catalytic activity">
    <reaction evidence="1 5">
        <text>uridine(55) in tRNA = pseudouridine(55) in tRNA</text>
        <dbReference type="Rhea" id="RHEA:42532"/>
        <dbReference type="Rhea" id="RHEA-COMP:10101"/>
        <dbReference type="Rhea" id="RHEA-COMP:10102"/>
        <dbReference type="ChEBI" id="CHEBI:65314"/>
        <dbReference type="ChEBI" id="CHEBI:65315"/>
        <dbReference type="EC" id="5.4.99.25"/>
    </reaction>
</comment>
<dbReference type="CDD" id="cd02573">
    <property type="entry name" value="PseudoU_synth_EcTruB"/>
    <property type="match status" value="1"/>
</dbReference>
<evidence type="ECO:0000256" key="2">
    <source>
        <dbReference type="ARBA" id="ARBA00005642"/>
    </source>
</evidence>
<reference evidence="7 8" key="1">
    <citation type="journal article" date="2016" name="Nat. Commun.">
        <title>Thousands of microbial genomes shed light on interconnected biogeochemical processes in an aquifer system.</title>
        <authorList>
            <person name="Anantharaman K."/>
            <person name="Brown C.T."/>
            <person name="Hug L.A."/>
            <person name="Sharon I."/>
            <person name="Castelle C.J."/>
            <person name="Probst A.J."/>
            <person name="Thomas B.C."/>
            <person name="Singh A."/>
            <person name="Wilkins M.J."/>
            <person name="Karaoz U."/>
            <person name="Brodie E.L."/>
            <person name="Williams K.H."/>
            <person name="Hubbard S.S."/>
            <person name="Banfield J.F."/>
        </authorList>
    </citation>
    <scope>NUCLEOTIDE SEQUENCE [LARGE SCALE GENOMIC DNA]</scope>
</reference>
<dbReference type="EMBL" id="MHHS01000030">
    <property type="protein sequence ID" value="OGY36709.1"/>
    <property type="molecule type" value="Genomic_DNA"/>
</dbReference>
<dbReference type="EC" id="5.4.99.25" evidence="5"/>
<accession>A0A1G1X9M6</accession>
<dbReference type="InterPro" id="IPR002501">
    <property type="entry name" value="PsdUridine_synth_N"/>
</dbReference>
<dbReference type="GO" id="GO:0031119">
    <property type="term" value="P:tRNA pseudouridine synthesis"/>
    <property type="evidence" value="ECO:0007669"/>
    <property type="project" value="UniProtKB-UniRule"/>
</dbReference>
<feature type="active site" description="Nucleophile" evidence="5">
    <location>
        <position position="40"/>
    </location>
</feature>
<comment type="function">
    <text evidence="5">Responsible for synthesis of pseudouridine from uracil-55 in the psi GC loop of transfer RNAs.</text>
</comment>
<dbReference type="HAMAP" id="MF_01080">
    <property type="entry name" value="TruB_bact"/>
    <property type="match status" value="1"/>
</dbReference>
<dbReference type="Gene3D" id="3.30.2350.10">
    <property type="entry name" value="Pseudouridine synthase"/>
    <property type="match status" value="1"/>
</dbReference>
<dbReference type="InterPro" id="IPR014780">
    <property type="entry name" value="tRNA_psdUridine_synth_TruB"/>
</dbReference>
<proteinExistence type="inferred from homology"/>
<comment type="similarity">
    <text evidence="2 5">Belongs to the pseudouridine synthase TruB family. Type 1 subfamily.</text>
</comment>
<dbReference type="Pfam" id="PF01509">
    <property type="entry name" value="TruB_N"/>
    <property type="match status" value="2"/>
</dbReference>
<evidence type="ECO:0000313" key="8">
    <source>
        <dbReference type="Proteomes" id="UP000177941"/>
    </source>
</evidence>
<dbReference type="SUPFAM" id="SSF55120">
    <property type="entry name" value="Pseudouridine synthase"/>
    <property type="match status" value="1"/>
</dbReference>
<keyword evidence="3 5" id="KW-0819">tRNA processing</keyword>
<evidence type="ECO:0000313" key="7">
    <source>
        <dbReference type="EMBL" id="OGY36709.1"/>
    </source>
</evidence>
<feature type="domain" description="Pseudouridine synthase II N-terminal" evidence="6">
    <location>
        <begin position="31"/>
        <end position="94"/>
    </location>
</feature>